<evidence type="ECO:0000256" key="1">
    <source>
        <dbReference type="ARBA" id="ARBA00004609"/>
    </source>
</evidence>
<dbReference type="InterPro" id="IPR056900">
    <property type="entry name" value="COB_C"/>
</dbReference>
<dbReference type="Gramene" id="PRQ33653">
    <property type="protein sequence ID" value="PRQ33653"/>
    <property type="gene ID" value="RchiOBHm_Chr5g0059971"/>
</dbReference>
<keyword evidence="4 7" id="KW-0732">Signal</keyword>
<dbReference type="AlphaFoldDB" id="A0A2P6QHL0"/>
<dbReference type="GO" id="GO:0005886">
    <property type="term" value="C:plasma membrane"/>
    <property type="evidence" value="ECO:0007669"/>
    <property type="project" value="UniProtKB-SubCell"/>
</dbReference>
<feature type="domain" description="COBRA C-terminal" evidence="8">
    <location>
        <begin position="242"/>
        <end position="272"/>
    </location>
</feature>
<dbReference type="GO" id="GO:0052324">
    <property type="term" value="P:plant-type cell wall cellulose biosynthetic process"/>
    <property type="evidence" value="ECO:0007669"/>
    <property type="project" value="TreeGrafter"/>
</dbReference>
<accession>A0A2P6QHL0</accession>
<dbReference type="PANTHER" id="PTHR31673">
    <property type="entry name" value="PROTEIN COBRA"/>
    <property type="match status" value="1"/>
</dbReference>
<name>A0A2P6QHL0_ROSCH</name>
<reference evidence="9 10" key="1">
    <citation type="journal article" date="2018" name="Nat. Genet.">
        <title>The Rosa genome provides new insights in the design of modern roses.</title>
        <authorList>
            <person name="Bendahmane M."/>
        </authorList>
    </citation>
    <scope>NUCLEOTIDE SEQUENCE [LARGE SCALE GENOMIC DNA]</scope>
    <source>
        <strain evidence="10">cv. Old Blush</strain>
    </source>
</reference>
<evidence type="ECO:0000256" key="3">
    <source>
        <dbReference type="ARBA" id="ARBA00022622"/>
    </source>
</evidence>
<evidence type="ECO:0000256" key="2">
    <source>
        <dbReference type="ARBA" id="ARBA00005507"/>
    </source>
</evidence>
<sequence length="274" mass="30663">MLVKLNSTTFSYFFFVCFFAEAFDPLDPSGNITIRWDVMGFTTDGYELSTNSITICIDGKDALVTIYNFQKYRRIQSPGWSLRWTWGKNEIIRCMLGAQATEKGNCSSFKATFPHSCEKTPMIFNSLPSTPYNQQIGTCGKWGGLVECSWLLDPAYLWMQDRVNSVVRFQVTVGQAGTNNRTNKLPYNFTLSAPGPGYICGPAKIVKHTIFPTPGGRRITQAIMTWEVRCTYSQVLARKVPTCCVSLSSFYNNTSVPCNTCSCGCQNNTSKCVE</sequence>
<feature type="chain" id="PRO_5015193984" description="COBRA C-terminal domain-containing protein" evidence="7">
    <location>
        <begin position="23"/>
        <end position="274"/>
    </location>
</feature>
<dbReference type="STRING" id="74649.A0A2P6QHL0"/>
<protein>
    <recommendedName>
        <fullName evidence="8">COBRA C-terminal domain-containing protein</fullName>
    </recommendedName>
</protein>
<gene>
    <name evidence="9" type="ORF">RchiOBHm_Chr5g0059971</name>
</gene>
<organism evidence="9 10">
    <name type="scientific">Rosa chinensis</name>
    <name type="common">China rose</name>
    <dbReference type="NCBI Taxonomy" id="74649"/>
    <lineage>
        <taxon>Eukaryota</taxon>
        <taxon>Viridiplantae</taxon>
        <taxon>Streptophyta</taxon>
        <taxon>Embryophyta</taxon>
        <taxon>Tracheophyta</taxon>
        <taxon>Spermatophyta</taxon>
        <taxon>Magnoliopsida</taxon>
        <taxon>eudicotyledons</taxon>
        <taxon>Gunneridae</taxon>
        <taxon>Pentapetalae</taxon>
        <taxon>rosids</taxon>
        <taxon>fabids</taxon>
        <taxon>Rosales</taxon>
        <taxon>Rosaceae</taxon>
        <taxon>Rosoideae</taxon>
        <taxon>Rosoideae incertae sedis</taxon>
        <taxon>Rosa</taxon>
    </lineage>
</organism>
<evidence type="ECO:0000256" key="5">
    <source>
        <dbReference type="ARBA" id="ARBA00023180"/>
    </source>
</evidence>
<keyword evidence="3" id="KW-0472">Membrane</keyword>
<keyword evidence="5" id="KW-0325">Glycoprotein</keyword>
<keyword evidence="10" id="KW-1185">Reference proteome</keyword>
<proteinExistence type="inferred from homology"/>
<evidence type="ECO:0000313" key="9">
    <source>
        <dbReference type="EMBL" id="PRQ33653.1"/>
    </source>
</evidence>
<evidence type="ECO:0000256" key="4">
    <source>
        <dbReference type="ARBA" id="ARBA00022729"/>
    </source>
</evidence>
<dbReference type="Pfam" id="PF25079">
    <property type="entry name" value="COB_C"/>
    <property type="match status" value="1"/>
</dbReference>
<keyword evidence="6" id="KW-0449">Lipoprotein</keyword>
<feature type="signal peptide" evidence="7">
    <location>
        <begin position="1"/>
        <end position="22"/>
    </location>
</feature>
<evidence type="ECO:0000259" key="8">
    <source>
        <dbReference type="Pfam" id="PF25079"/>
    </source>
</evidence>
<comment type="caution">
    <text evidence="9">The sequence shown here is derived from an EMBL/GenBank/DDBJ whole genome shotgun (WGS) entry which is preliminary data.</text>
</comment>
<dbReference type="PANTHER" id="PTHR31673:SF3">
    <property type="entry name" value="COBRA-LIKE PROTEIN 4"/>
    <property type="match status" value="1"/>
</dbReference>
<comment type="similarity">
    <text evidence="2">Belongs to the COBRA family.</text>
</comment>
<comment type="subcellular location">
    <subcellularLocation>
        <location evidence="1">Cell membrane</location>
        <topology evidence="1">Lipid-anchor</topology>
        <topology evidence="1">GPI-anchor</topology>
    </subcellularLocation>
</comment>
<keyword evidence="3" id="KW-0336">GPI-anchor</keyword>
<dbReference type="GO" id="GO:0098552">
    <property type="term" value="C:side of membrane"/>
    <property type="evidence" value="ECO:0007669"/>
    <property type="project" value="UniProtKB-KW"/>
</dbReference>
<evidence type="ECO:0000313" key="10">
    <source>
        <dbReference type="Proteomes" id="UP000238479"/>
    </source>
</evidence>
<evidence type="ECO:0000256" key="6">
    <source>
        <dbReference type="ARBA" id="ARBA00023288"/>
    </source>
</evidence>
<dbReference type="OMA" id="SITICID"/>
<evidence type="ECO:0000256" key="7">
    <source>
        <dbReference type="SAM" id="SignalP"/>
    </source>
</evidence>
<dbReference type="EMBL" id="PDCK01000043">
    <property type="protein sequence ID" value="PRQ33653.1"/>
    <property type="molecule type" value="Genomic_DNA"/>
</dbReference>
<dbReference type="PIRSF" id="PIRSF038122">
    <property type="entry name" value="COBRA"/>
    <property type="match status" value="1"/>
</dbReference>
<dbReference type="Pfam" id="PF04833">
    <property type="entry name" value="COBRA"/>
    <property type="match status" value="1"/>
</dbReference>
<dbReference type="GO" id="GO:0010215">
    <property type="term" value="P:cellulose microfibril organization"/>
    <property type="evidence" value="ECO:0007669"/>
    <property type="project" value="InterPro"/>
</dbReference>
<dbReference type="InterPro" id="IPR006918">
    <property type="entry name" value="COBRA_pln"/>
</dbReference>
<dbReference type="Proteomes" id="UP000238479">
    <property type="component" value="Chromosome 5"/>
</dbReference>